<evidence type="ECO:0000256" key="4">
    <source>
        <dbReference type="ARBA" id="ARBA00022478"/>
    </source>
</evidence>
<dbReference type="Gene3D" id="3.90.1800.10">
    <property type="entry name" value="RNA polymerase alpha subunit dimerisation domain"/>
    <property type="match status" value="1"/>
</dbReference>
<evidence type="ECO:0000256" key="2">
    <source>
        <dbReference type="ARBA" id="ARBA00006835"/>
    </source>
</evidence>
<dbReference type="GO" id="GO:0006351">
    <property type="term" value="P:DNA-templated transcription"/>
    <property type="evidence" value="ECO:0007669"/>
    <property type="project" value="InterPro"/>
</dbReference>
<dbReference type="InterPro" id="IPR015712">
    <property type="entry name" value="DNA-dir_RNA_pol_su2"/>
</dbReference>
<evidence type="ECO:0000256" key="8">
    <source>
        <dbReference type="ARBA" id="ARBA00022771"/>
    </source>
</evidence>
<reference evidence="22" key="1">
    <citation type="submission" date="2020-03" db="EMBL/GenBank/DDBJ databases">
        <title>Transcriptomic Profiling of the Digestive Tract of the Rat Flea, Xenopsylla cheopis, Following Blood Feeding and Infection with Yersinia pestis.</title>
        <authorList>
            <person name="Bland D.M."/>
            <person name="Martens C.A."/>
            <person name="Virtaneva K."/>
            <person name="Kanakabandi K."/>
            <person name="Long D."/>
            <person name="Rosenke R."/>
            <person name="Saturday G.A."/>
            <person name="Hoyt F.H."/>
            <person name="Bruno D.P."/>
            <person name="Ribeiro J.M.C."/>
            <person name="Hinnebusch J."/>
        </authorList>
    </citation>
    <scope>NUCLEOTIDE SEQUENCE</scope>
</reference>
<dbReference type="InterPro" id="IPR007644">
    <property type="entry name" value="RNA_pol_bsu_protrusion"/>
</dbReference>
<evidence type="ECO:0000256" key="5">
    <source>
        <dbReference type="ARBA" id="ARBA00022679"/>
    </source>
</evidence>
<feature type="domain" description="RNA polymerase Rpb2" evidence="20">
    <location>
        <begin position="454"/>
        <end position="518"/>
    </location>
</feature>
<name>A0A6M2DIX3_XENCH</name>
<evidence type="ECO:0000256" key="1">
    <source>
        <dbReference type="ARBA" id="ARBA00004604"/>
    </source>
</evidence>
<dbReference type="FunFam" id="3.90.1100.10:FF:000016">
    <property type="entry name" value="DNA-directed RNA polymerase subunit beta"/>
    <property type="match status" value="1"/>
</dbReference>
<comment type="subcellular location">
    <subcellularLocation>
        <location evidence="1">Nucleus</location>
        <location evidence="1">Nucleolus</location>
    </subcellularLocation>
</comment>
<dbReference type="InterPro" id="IPR007121">
    <property type="entry name" value="RNA_pol_bsu_CS"/>
</dbReference>
<dbReference type="GO" id="GO:0000428">
    <property type="term" value="C:DNA-directed RNA polymerase complex"/>
    <property type="evidence" value="ECO:0007669"/>
    <property type="project" value="UniProtKB-KW"/>
</dbReference>
<dbReference type="InterPro" id="IPR007120">
    <property type="entry name" value="DNA-dir_RNAP_su2_dom"/>
</dbReference>
<keyword evidence="8" id="KW-0863">Zinc-finger</keyword>
<evidence type="ECO:0000259" key="17">
    <source>
        <dbReference type="Pfam" id="PF04560"/>
    </source>
</evidence>
<keyword evidence="9" id="KW-0862">Zinc</keyword>
<proteinExistence type="inferred from homology"/>
<dbReference type="Pfam" id="PF04563">
    <property type="entry name" value="RNA_pol_Rpb2_1"/>
    <property type="match status" value="1"/>
</dbReference>
<dbReference type="FunFam" id="2.40.270.10:FF:000011">
    <property type="entry name" value="DNA-directed RNA polymerase subunit beta"/>
    <property type="match status" value="1"/>
</dbReference>
<dbReference type="Pfam" id="PF00562">
    <property type="entry name" value="RNA_pol_Rpb2_6"/>
    <property type="match status" value="1"/>
</dbReference>
<evidence type="ECO:0000256" key="11">
    <source>
        <dbReference type="ARBA" id="ARBA00023242"/>
    </source>
</evidence>
<dbReference type="CDD" id="cd00653">
    <property type="entry name" value="RNA_pol_B_RPB2"/>
    <property type="match status" value="1"/>
</dbReference>
<evidence type="ECO:0000259" key="18">
    <source>
        <dbReference type="Pfam" id="PF04561"/>
    </source>
</evidence>
<dbReference type="GO" id="GO:0003899">
    <property type="term" value="F:DNA-directed RNA polymerase activity"/>
    <property type="evidence" value="ECO:0007669"/>
    <property type="project" value="UniProtKB-EC"/>
</dbReference>
<evidence type="ECO:0000259" key="16">
    <source>
        <dbReference type="Pfam" id="PF00562"/>
    </source>
</evidence>
<dbReference type="InterPro" id="IPR007645">
    <property type="entry name" value="RNA_pol_Rpb2_3"/>
</dbReference>
<evidence type="ECO:0000256" key="13">
    <source>
        <dbReference type="RuleBase" id="RU000434"/>
    </source>
</evidence>
<evidence type="ECO:0000259" key="19">
    <source>
        <dbReference type="Pfam" id="PF04563"/>
    </source>
</evidence>
<evidence type="ECO:0000256" key="7">
    <source>
        <dbReference type="ARBA" id="ARBA00022723"/>
    </source>
</evidence>
<evidence type="ECO:0000256" key="9">
    <source>
        <dbReference type="ARBA" id="ARBA00022833"/>
    </source>
</evidence>
<dbReference type="FunFam" id="3.90.1800.10:FF:000004">
    <property type="entry name" value="DNA-directed RNA polymerase subunit beta"/>
    <property type="match status" value="1"/>
</dbReference>
<dbReference type="FunFam" id="3.90.1100.10:FF:000008">
    <property type="entry name" value="DNA-directed RNA polymerase subunit beta"/>
    <property type="match status" value="1"/>
</dbReference>
<dbReference type="EC" id="2.7.7.6" evidence="14"/>
<feature type="domain" description="RNA polymerase Rpb2" evidence="18">
    <location>
        <begin position="182"/>
        <end position="371"/>
    </location>
</feature>
<evidence type="ECO:0000256" key="6">
    <source>
        <dbReference type="ARBA" id="ARBA00022695"/>
    </source>
</evidence>
<accession>A0A6M2DIX3</accession>
<dbReference type="AlphaFoldDB" id="A0A6M2DIX3"/>
<dbReference type="GO" id="GO:0032549">
    <property type="term" value="F:ribonucleoside binding"/>
    <property type="evidence" value="ECO:0007669"/>
    <property type="project" value="InterPro"/>
</dbReference>
<dbReference type="GO" id="GO:0005730">
    <property type="term" value="C:nucleolus"/>
    <property type="evidence" value="ECO:0007669"/>
    <property type="project" value="UniProtKB-SubCell"/>
</dbReference>
<comment type="similarity">
    <text evidence="2 13">Belongs to the RNA polymerase beta chain family.</text>
</comment>
<keyword evidence="10 14" id="KW-0804">Transcription</keyword>
<comment type="subunit">
    <text evidence="3">Component of the RNA polymerase I (Pol I) complex consisting of at least 13 subunits.</text>
</comment>
<evidence type="ECO:0000256" key="14">
    <source>
        <dbReference type="RuleBase" id="RU363031"/>
    </source>
</evidence>
<dbReference type="EMBL" id="GIIL01002536">
    <property type="protein sequence ID" value="NOV46262.1"/>
    <property type="molecule type" value="Transcribed_RNA"/>
</dbReference>
<dbReference type="PANTHER" id="PTHR20856">
    <property type="entry name" value="DNA-DIRECTED RNA POLYMERASE I SUBUNIT 2"/>
    <property type="match status" value="1"/>
</dbReference>
<dbReference type="Gene3D" id="2.40.50.150">
    <property type="match status" value="1"/>
</dbReference>
<keyword evidence="4 14" id="KW-0240">DNA-directed RNA polymerase</keyword>
<dbReference type="GO" id="GO:0003677">
    <property type="term" value="F:DNA binding"/>
    <property type="evidence" value="ECO:0007669"/>
    <property type="project" value="InterPro"/>
</dbReference>
<dbReference type="Gene3D" id="3.90.1100.10">
    <property type="match status" value="2"/>
</dbReference>
<comment type="catalytic activity">
    <reaction evidence="12">
        <text>RNA(n) + a ribonucleoside 5'-triphosphate = RNA(n+1) + diphosphate</text>
        <dbReference type="Rhea" id="RHEA:21248"/>
        <dbReference type="Rhea" id="RHEA-COMP:14527"/>
        <dbReference type="Rhea" id="RHEA-COMP:17342"/>
        <dbReference type="ChEBI" id="CHEBI:33019"/>
        <dbReference type="ChEBI" id="CHEBI:61557"/>
        <dbReference type="ChEBI" id="CHEBI:140395"/>
        <dbReference type="EC" id="2.7.7.6"/>
    </reaction>
    <physiologicalReaction direction="left-to-right" evidence="12">
        <dbReference type="Rhea" id="RHEA:21249"/>
    </physiologicalReaction>
</comment>
<dbReference type="Pfam" id="PF04561">
    <property type="entry name" value="RNA_pol_Rpb2_2"/>
    <property type="match status" value="1"/>
</dbReference>
<feature type="compositionally biased region" description="Polar residues" evidence="15">
    <location>
        <begin position="14"/>
        <end position="24"/>
    </location>
</feature>
<keyword evidence="7" id="KW-0479">Metal-binding</keyword>
<dbReference type="InterPro" id="IPR037034">
    <property type="entry name" value="RNA_pol_Rpb2_2_sf"/>
</dbReference>
<organism evidence="22">
    <name type="scientific">Xenopsylla cheopis</name>
    <name type="common">Oriental rat flea</name>
    <name type="synonym">Pulex cheopis</name>
    <dbReference type="NCBI Taxonomy" id="163159"/>
    <lineage>
        <taxon>Eukaryota</taxon>
        <taxon>Metazoa</taxon>
        <taxon>Ecdysozoa</taxon>
        <taxon>Arthropoda</taxon>
        <taxon>Hexapoda</taxon>
        <taxon>Insecta</taxon>
        <taxon>Pterygota</taxon>
        <taxon>Neoptera</taxon>
        <taxon>Endopterygota</taxon>
        <taxon>Siphonaptera</taxon>
        <taxon>Pulicidae</taxon>
        <taxon>Xenopsyllinae</taxon>
        <taxon>Xenopsylla</taxon>
    </lineage>
</organism>
<keyword evidence="6 14" id="KW-0548">Nucleotidyltransferase</keyword>
<dbReference type="InterPro" id="IPR007642">
    <property type="entry name" value="RNA_pol_Rpb2_2"/>
</dbReference>
<evidence type="ECO:0000259" key="20">
    <source>
        <dbReference type="Pfam" id="PF04565"/>
    </source>
</evidence>
<comment type="function">
    <text evidence="14">DNA-dependent RNA polymerase catalyzes the transcription of DNA into RNA using the four ribonucleoside triphosphates as substrates.</text>
</comment>
<dbReference type="Pfam" id="PF04565">
    <property type="entry name" value="RNA_pol_Rpb2_3"/>
    <property type="match status" value="1"/>
</dbReference>
<dbReference type="InterPro" id="IPR037033">
    <property type="entry name" value="DNA-dir_RNAP_su2_hyb_sf"/>
</dbReference>
<dbReference type="Gene3D" id="2.40.270.10">
    <property type="entry name" value="DNA-directed RNA polymerase, subunit 2, domain 6"/>
    <property type="match status" value="1"/>
</dbReference>
<feature type="domain" description="RNA polymerase beta subunit protrusion" evidence="19">
    <location>
        <begin position="32"/>
        <end position="410"/>
    </location>
</feature>
<feature type="domain" description="RNA polymerase Rpb2" evidence="17">
    <location>
        <begin position="1025"/>
        <end position="1125"/>
    </location>
</feature>
<dbReference type="Pfam" id="PF06883">
    <property type="entry name" value="RNA_pol_Rpa2_4"/>
    <property type="match status" value="1"/>
</dbReference>
<protein>
    <recommendedName>
        <fullName evidence="14">DNA-directed RNA polymerase subunit beta</fullName>
        <ecNumber evidence="14">2.7.7.6</ecNumber>
    </recommendedName>
</protein>
<feature type="region of interest" description="Disordered" evidence="15">
    <location>
        <begin position="1"/>
        <end position="24"/>
    </location>
</feature>
<evidence type="ECO:0000259" key="21">
    <source>
        <dbReference type="Pfam" id="PF06883"/>
    </source>
</evidence>
<dbReference type="InterPro" id="IPR014724">
    <property type="entry name" value="RNA_pol_RPB2_OB-fold"/>
</dbReference>
<evidence type="ECO:0000256" key="15">
    <source>
        <dbReference type="SAM" id="MobiDB-lite"/>
    </source>
</evidence>
<dbReference type="SUPFAM" id="SSF64484">
    <property type="entry name" value="beta and beta-prime subunits of DNA dependent RNA-polymerase"/>
    <property type="match status" value="1"/>
</dbReference>
<sequence>MSPCLSQPELKNLTAPNYGQPKQSQNEILQTLGAPHIDSFNYMLHEGLKTAVSNLLKVEFVLPNEDKVALQIQDATIFPPSAPMGTVGVKDPKIYPTECRQRAATYRGKFLINVNWWLNGTRKGSFEKDMGEIPIMLKSNSCHLNKLKPSELVKHKEHADEFGGYFVVKGHERLVRMLLLTRRNYPIAVKRSGWKQRGSLFSDLGLLIRCVTDDQTSTNNTLHFVTDGSAKLMFSHNKVMYYVPVMLMFKCLLGHTDQQIYRILTKGLEDDLYYAGCVQNMLRSVHEEGLHTQNQCLDYIGKMFRERFDELPPWFTNIEVAEYIINECVLIHLKTNVNKFNMLAFMTQKLFKFSQNKCKVEGADAVMMQELMLGGHLYLQILKDKLQTWLFNVKFNLLKRARASASFMMNQAEMLQCAKFAGGLENILESFLSTGNLSSRSGLGLTQNTGLTIVAENINRMRYMSHFRAVHRGAFFTEMRTTEARQLLPDAWGFICPVHTPDGTPCGLLNHLTMDCQVTNLPNAQQVANIEMMLVNGGMVPIDSVINIDYKNSYSVILDGIVIGHVVNERASVLVAMLRESKILGKDIPNTLEIILVPKKKVLAQYPGLFLFTGPARMMRPVLNLALKKIELIGTWEQVYLDIAVIPDEIYPGLTTHLELTKTAFLSNLANLIPMPDCNQSPRNMYQCQMGKQTMGTPLHYWGQQAETKLYRLQTPATPLFRPVHYDNIDLDDFAMGTNAIIAVISYTGYDMEDAMIINKESYERGFAHGSVYKSEFITLEDSSSYFCRDPFNKSIVDYLDTDGLPHPGTKLSYKSPYYCFYNAEESRYVLKKYESTEDAFVDSIRLCGTFSTIAPRTACITIRIPRNPSVGDKFASRAGQKGICSQKWPAQDLPWTETGLVPDIVFNPHGFPSRMTIAMMIECMAGKSAALHGLVHDATPFRFNENDTAIDYFGRLLEAGGYNYYGTERLYSGIDGRELNADIFFGIVHYQRLRHMVSDKWQVRSTGPIDGMTRQPIKGRKRGGGVRFGEMERDSLLSHGASFLLQDRLFHCSDKTNVLICQNCCTLLGPMTEVSLDTVGTRNSSDKCRICGDKGTIHSIQIPYIFKYLVTQFSSVNINVKVKCKET</sequence>
<feature type="domain" description="DNA-directed RNA polymerase I subunit RPA2" evidence="21">
    <location>
        <begin position="563"/>
        <end position="620"/>
    </location>
</feature>
<dbReference type="InterPro" id="IPR009674">
    <property type="entry name" value="Rpa2_dom_4"/>
</dbReference>
<evidence type="ECO:0000256" key="12">
    <source>
        <dbReference type="ARBA" id="ARBA00047768"/>
    </source>
</evidence>
<dbReference type="Pfam" id="PF04560">
    <property type="entry name" value="RNA_pol_Rpb2_7"/>
    <property type="match status" value="1"/>
</dbReference>
<evidence type="ECO:0000256" key="3">
    <source>
        <dbReference type="ARBA" id="ARBA00011251"/>
    </source>
</evidence>
<evidence type="ECO:0000256" key="10">
    <source>
        <dbReference type="ARBA" id="ARBA00023163"/>
    </source>
</evidence>
<feature type="domain" description="DNA-directed RNA polymerase subunit 2 hybrid-binding" evidence="16">
    <location>
        <begin position="670"/>
        <end position="1023"/>
    </location>
</feature>
<dbReference type="GO" id="GO:0008270">
    <property type="term" value="F:zinc ion binding"/>
    <property type="evidence" value="ECO:0007669"/>
    <property type="project" value="UniProtKB-KW"/>
</dbReference>
<keyword evidence="5 14" id="KW-0808">Transferase</keyword>
<evidence type="ECO:0000313" key="22">
    <source>
        <dbReference type="EMBL" id="NOV46262.1"/>
    </source>
</evidence>
<dbReference type="PROSITE" id="PS01166">
    <property type="entry name" value="RNA_POL_BETA"/>
    <property type="match status" value="1"/>
</dbReference>
<dbReference type="Gene3D" id="3.90.1110.10">
    <property type="entry name" value="RNA polymerase Rpb2, domain 2"/>
    <property type="match status" value="1"/>
</dbReference>
<dbReference type="InterPro" id="IPR007641">
    <property type="entry name" value="RNA_pol_Rpb2_7"/>
</dbReference>
<keyword evidence="11" id="KW-0539">Nucleus</keyword>